<sequence length="244" mass="26729">MATQQLFCLPHAGSSAMAYLRWRRQFPADVSLIPLEPPGRGARLDVPLLRDFEALALELADQLCSRRVAHASFDIFGHSMGALLGWRICHLLRARGLQLPQRLIVSGCAAPGRRDSARLANLRGDTALLADLRKLGGTPEAVFADPELLRLTLDVLDADYRVCESFRRADVAPLPMPIHVFAGHDDQISPADLEAWGSETNAGHTLDWFSGGHFFLHESQADVIQRLLRRLSLPATASSSLAPA</sequence>
<organism evidence="3 4">
    <name type="scientific">Cupriavidus agavae</name>
    <dbReference type="NCBI Taxonomy" id="1001822"/>
    <lineage>
        <taxon>Bacteria</taxon>
        <taxon>Pseudomonadati</taxon>
        <taxon>Pseudomonadota</taxon>
        <taxon>Betaproteobacteria</taxon>
        <taxon>Burkholderiales</taxon>
        <taxon>Burkholderiaceae</taxon>
        <taxon>Cupriavidus</taxon>
    </lineage>
</organism>
<dbReference type="PANTHER" id="PTHR11487:SF0">
    <property type="entry name" value="S-ACYL FATTY ACID SYNTHASE THIOESTERASE, MEDIUM CHAIN"/>
    <property type="match status" value="1"/>
</dbReference>
<feature type="domain" description="Thioesterase" evidence="2">
    <location>
        <begin position="4"/>
        <end position="226"/>
    </location>
</feature>
<comment type="similarity">
    <text evidence="1">Belongs to the thioesterase family.</text>
</comment>
<comment type="caution">
    <text evidence="3">The sequence shown here is derived from an EMBL/GenBank/DDBJ whole genome shotgun (WGS) entry which is preliminary data.</text>
</comment>
<dbReference type="EMBL" id="SGXM01000002">
    <property type="protein sequence ID" value="RZT39148.1"/>
    <property type="molecule type" value="Genomic_DNA"/>
</dbReference>
<gene>
    <name evidence="3" type="ORF">EV147_2342</name>
</gene>
<dbReference type="Gene3D" id="3.40.50.1820">
    <property type="entry name" value="alpha/beta hydrolase"/>
    <property type="match status" value="1"/>
</dbReference>
<protein>
    <submittedName>
        <fullName evidence="3">Surfactin synthase thioesterase subunit</fullName>
    </submittedName>
</protein>
<dbReference type="PANTHER" id="PTHR11487">
    <property type="entry name" value="THIOESTERASE"/>
    <property type="match status" value="1"/>
</dbReference>
<dbReference type="RefSeq" id="WP_130391350.1">
    <property type="nucleotide sequence ID" value="NZ_SGXM01000002.1"/>
</dbReference>
<dbReference type="SUPFAM" id="SSF53474">
    <property type="entry name" value="alpha/beta-Hydrolases"/>
    <property type="match status" value="1"/>
</dbReference>
<evidence type="ECO:0000259" key="2">
    <source>
        <dbReference type="Pfam" id="PF00975"/>
    </source>
</evidence>
<dbReference type="InterPro" id="IPR012223">
    <property type="entry name" value="TEII"/>
</dbReference>
<evidence type="ECO:0000256" key="1">
    <source>
        <dbReference type="ARBA" id="ARBA00007169"/>
    </source>
</evidence>
<dbReference type="InterPro" id="IPR029058">
    <property type="entry name" value="AB_hydrolase_fold"/>
</dbReference>
<keyword evidence="4" id="KW-1185">Reference proteome</keyword>
<dbReference type="AlphaFoldDB" id="A0A4Q7S0U5"/>
<dbReference type="InterPro" id="IPR001031">
    <property type="entry name" value="Thioesterase"/>
</dbReference>
<proteinExistence type="inferred from homology"/>
<accession>A0A4Q7S0U5</accession>
<dbReference type="Proteomes" id="UP000291078">
    <property type="component" value="Unassembled WGS sequence"/>
</dbReference>
<evidence type="ECO:0000313" key="4">
    <source>
        <dbReference type="Proteomes" id="UP000291078"/>
    </source>
</evidence>
<dbReference type="GO" id="GO:0008610">
    <property type="term" value="P:lipid biosynthetic process"/>
    <property type="evidence" value="ECO:0007669"/>
    <property type="project" value="TreeGrafter"/>
</dbReference>
<reference evidence="3 4" key="1">
    <citation type="journal article" date="2015" name="Stand. Genomic Sci.">
        <title>Genomic Encyclopedia of Bacterial and Archaeal Type Strains, Phase III: the genomes of soil and plant-associated and newly described type strains.</title>
        <authorList>
            <person name="Whitman W.B."/>
            <person name="Woyke T."/>
            <person name="Klenk H.P."/>
            <person name="Zhou Y."/>
            <person name="Lilburn T.G."/>
            <person name="Beck B.J."/>
            <person name="De Vos P."/>
            <person name="Vandamme P."/>
            <person name="Eisen J.A."/>
            <person name="Garrity G."/>
            <person name="Hugenholtz P."/>
            <person name="Kyrpides N.C."/>
        </authorList>
    </citation>
    <scope>NUCLEOTIDE SEQUENCE [LARGE SCALE GENOMIC DNA]</scope>
    <source>
        <strain evidence="3 4">ASC-9842</strain>
    </source>
</reference>
<dbReference type="Pfam" id="PF00975">
    <property type="entry name" value="Thioesterase"/>
    <property type="match status" value="1"/>
</dbReference>
<dbReference type="OrthoDB" id="8480037at2"/>
<name>A0A4Q7S0U5_9BURK</name>
<evidence type="ECO:0000313" key="3">
    <source>
        <dbReference type="EMBL" id="RZT39148.1"/>
    </source>
</evidence>